<reference evidence="1" key="1">
    <citation type="submission" date="2020-04" db="EMBL/GenBank/DDBJ databases">
        <authorList>
            <person name="Chiriac C."/>
            <person name="Salcher M."/>
            <person name="Ghai R."/>
            <person name="Kavagutti S V."/>
        </authorList>
    </citation>
    <scope>NUCLEOTIDE SEQUENCE</scope>
</reference>
<gene>
    <name evidence="2" type="ORF">UFOVP246_81</name>
    <name evidence="1" type="ORF">UFOVP59_34</name>
</gene>
<organism evidence="1">
    <name type="scientific">uncultured Caudovirales phage</name>
    <dbReference type="NCBI Taxonomy" id="2100421"/>
    <lineage>
        <taxon>Viruses</taxon>
        <taxon>Duplodnaviria</taxon>
        <taxon>Heunggongvirae</taxon>
        <taxon>Uroviricota</taxon>
        <taxon>Caudoviricetes</taxon>
        <taxon>Peduoviridae</taxon>
        <taxon>Maltschvirus</taxon>
        <taxon>Maltschvirus maltsch</taxon>
    </lineage>
</organism>
<evidence type="ECO:0000313" key="1">
    <source>
        <dbReference type="EMBL" id="CAB4124645.1"/>
    </source>
</evidence>
<name>A0A6J5KU18_9CAUD</name>
<dbReference type="EMBL" id="LR796181">
    <property type="protein sequence ID" value="CAB4124645.1"/>
    <property type="molecule type" value="Genomic_DNA"/>
</dbReference>
<evidence type="ECO:0000313" key="2">
    <source>
        <dbReference type="EMBL" id="CAB5221089.1"/>
    </source>
</evidence>
<protein>
    <submittedName>
        <fullName evidence="1">Uncharacterized protein</fullName>
    </submittedName>
</protein>
<dbReference type="EMBL" id="LR798291">
    <property type="protein sequence ID" value="CAB5221089.1"/>
    <property type="molecule type" value="Genomic_DNA"/>
</dbReference>
<accession>A0A6J5KU18</accession>
<proteinExistence type="predicted"/>
<sequence length="101" mass="11913">MAPIYERQQKGSNMKEFSAKEVQEVLWGENDDYITVVPETLLDKGRWWVSYEQVVQCKSDDIYWKITWSEGSTEMQDCDFEPKVTEVVPVQVIVTKFIEKE</sequence>